<evidence type="ECO:0000313" key="2">
    <source>
        <dbReference type="EMBL" id="KMQ73345.1"/>
    </source>
</evidence>
<dbReference type="EMBL" id="LFBU01000002">
    <property type="protein sequence ID" value="KMQ73345.1"/>
    <property type="molecule type" value="Genomic_DNA"/>
</dbReference>
<dbReference type="PATRIC" id="fig|1658765.3.peg.3814"/>
<proteinExistence type="predicted"/>
<evidence type="ECO:0000313" key="3">
    <source>
        <dbReference type="Proteomes" id="UP000036102"/>
    </source>
</evidence>
<feature type="region of interest" description="Disordered" evidence="1">
    <location>
        <begin position="89"/>
        <end position="128"/>
    </location>
</feature>
<gene>
    <name evidence="2" type="ORF">Msub_20545</name>
</gene>
<reference evidence="2 3" key="1">
    <citation type="submission" date="2015-06" db="EMBL/GenBank/DDBJ databases">
        <title>Marinobacter subterrani, a genetically tractable neutrophilic iron-oxidizing strain isolated from the Soudan Iron Mine.</title>
        <authorList>
            <person name="Bonis B.M."/>
            <person name="Gralnick J.A."/>
        </authorList>
    </citation>
    <scope>NUCLEOTIDE SEQUENCE [LARGE SCALE GENOMIC DNA]</scope>
    <source>
        <strain evidence="2 3">JG233</strain>
    </source>
</reference>
<dbReference type="OrthoDB" id="6079871at2"/>
<dbReference type="AlphaFoldDB" id="A0A0J7LWT2"/>
<protein>
    <recommendedName>
        <fullName evidence="4">DUF4124 domain-containing protein</fullName>
    </recommendedName>
</protein>
<comment type="caution">
    <text evidence="2">The sequence shown here is derived from an EMBL/GenBank/DDBJ whole genome shotgun (WGS) entry which is preliminary data.</text>
</comment>
<name>A0A0J7LWT2_9GAMM</name>
<organism evidence="2 3">
    <name type="scientific">Marinobacter subterrani</name>
    <dbReference type="NCBI Taxonomy" id="1658765"/>
    <lineage>
        <taxon>Bacteria</taxon>
        <taxon>Pseudomonadati</taxon>
        <taxon>Pseudomonadota</taxon>
        <taxon>Gammaproteobacteria</taxon>
        <taxon>Pseudomonadales</taxon>
        <taxon>Marinobacteraceae</taxon>
        <taxon>Marinobacter</taxon>
    </lineage>
</organism>
<accession>A0A0J7LWT2</accession>
<sequence>MMMKWLIRLSFPALGLLLLLIFFGLNTPEHVSKPVASEDQPEIPAFEGLVPSPIPTEGPEIVFKWQDTDGNWHFADQPPKQGPWYTLAIERQDKPSPLNRAPEPETDWQSPYTAPFSLGPSAAGNNGS</sequence>
<dbReference type="Proteomes" id="UP000036102">
    <property type="component" value="Unassembled WGS sequence"/>
</dbReference>
<keyword evidence="3" id="KW-1185">Reference proteome</keyword>
<evidence type="ECO:0008006" key="4">
    <source>
        <dbReference type="Google" id="ProtNLM"/>
    </source>
</evidence>
<dbReference type="STRING" id="1658765.Msub_20545"/>
<evidence type="ECO:0000256" key="1">
    <source>
        <dbReference type="SAM" id="MobiDB-lite"/>
    </source>
</evidence>
<dbReference type="RefSeq" id="WP_048497610.1">
    <property type="nucleotide sequence ID" value="NZ_JADQCF010000008.1"/>
</dbReference>